<dbReference type="Gene3D" id="1.10.10.790">
    <property type="entry name" value="Surp module"/>
    <property type="match status" value="1"/>
</dbReference>
<protein>
    <recommendedName>
        <fullName evidence="3">CID domain-containing protein</fullName>
    </recommendedName>
</protein>
<proteinExistence type="predicted"/>
<feature type="region of interest" description="Disordered" evidence="2">
    <location>
        <begin position="1"/>
        <end position="178"/>
    </location>
</feature>
<feature type="compositionally biased region" description="Basic and acidic residues" evidence="2">
    <location>
        <begin position="779"/>
        <end position="788"/>
    </location>
</feature>
<feature type="compositionally biased region" description="Polar residues" evidence="2">
    <location>
        <begin position="789"/>
        <end position="800"/>
    </location>
</feature>
<dbReference type="PROSITE" id="PS51391">
    <property type="entry name" value="CID"/>
    <property type="match status" value="1"/>
</dbReference>
<comment type="caution">
    <text evidence="4">The sequence shown here is derived from an EMBL/GenBank/DDBJ whole genome shotgun (WGS) entry which is preliminary data.</text>
</comment>
<dbReference type="Gene3D" id="1.25.40.90">
    <property type="match status" value="1"/>
</dbReference>
<evidence type="ECO:0000256" key="2">
    <source>
        <dbReference type="SAM" id="MobiDB-lite"/>
    </source>
</evidence>
<feature type="compositionally biased region" description="Acidic residues" evidence="2">
    <location>
        <begin position="477"/>
        <end position="491"/>
    </location>
</feature>
<dbReference type="Proteomes" id="UP001161757">
    <property type="component" value="Unassembled WGS sequence"/>
</dbReference>
<feature type="region of interest" description="Disordered" evidence="2">
    <location>
        <begin position="741"/>
        <end position="964"/>
    </location>
</feature>
<dbReference type="GO" id="GO:0005634">
    <property type="term" value="C:nucleus"/>
    <property type="evidence" value="ECO:0007669"/>
    <property type="project" value="TreeGrafter"/>
</dbReference>
<feature type="compositionally biased region" description="Low complexity" evidence="2">
    <location>
        <begin position="629"/>
        <end position="639"/>
    </location>
</feature>
<gene>
    <name evidence="4" type="ORF">HRR80_000931</name>
</gene>
<feature type="region of interest" description="Disordered" evidence="2">
    <location>
        <begin position="477"/>
        <end position="501"/>
    </location>
</feature>
<feature type="compositionally biased region" description="Basic and acidic residues" evidence="2">
    <location>
        <begin position="133"/>
        <end position="148"/>
    </location>
</feature>
<feature type="compositionally biased region" description="Basic and acidic residues" evidence="2">
    <location>
        <begin position="19"/>
        <end position="37"/>
    </location>
</feature>
<feature type="compositionally biased region" description="Polar residues" evidence="2">
    <location>
        <begin position="281"/>
        <end position="301"/>
    </location>
</feature>
<feature type="region of interest" description="Disordered" evidence="2">
    <location>
        <begin position="281"/>
        <end position="361"/>
    </location>
</feature>
<name>A0AAN6F3S2_EXODE</name>
<evidence type="ECO:0000256" key="1">
    <source>
        <dbReference type="ARBA" id="ARBA00022884"/>
    </source>
</evidence>
<feature type="compositionally biased region" description="Acidic residues" evidence="2">
    <location>
        <begin position="824"/>
        <end position="837"/>
    </location>
</feature>
<dbReference type="InterPro" id="IPR006569">
    <property type="entry name" value="CID_dom"/>
</dbReference>
<feature type="compositionally biased region" description="Acidic residues" evidence="2">
    <location>
        <begin position="853"/>
        <end position="862"/>
    </location>
</feature>
<feature type="compositionally biased region" description="Low complexity" evidence="2">
    <location>
        <begin position="87"/>
        <end position="116"/>
    </location>
</feature>
<dbReference type="EMBL" id="JAJGCB010000001">
    <property type="protein sequence ID" value="KAJ8996198.1"/>
    <property type="molecule type" value="Genomic_DNA"/>
</dbReference>
<organism evidence="4 5">
    <name type="scientific">Exophiala dermatitidis</name>
    <name type="common">Black yeast-like fungus</name>
    <name type="synonym">Wangiella dermatitidis</name>
    <dbReference type="NCBI Taxonomy" id="5970"/>
    <lineage>
        <taxon>Eukaryota</taxon>
        <taxon>Fungi</taxon>
        <taxon>Dikarya</taxon>
        <taxon>Ascomycota</taxon>
        <taxon>Pezizomycotina</taxon>
        <taxon>Eurotiomycetes</taxon>
        <taxon>Chaetothyriomycetidae</taxon>
        <taxon>Chaetothyriales</taxon>
        <taxon>Herpotrichiellaceae</taxon>
        <taxon>Exophiala</taxon>
    </lineage>
</organism>
<feature type="compositionally biased region" description="Low complexity" evidence="2">
    <location>
        <begin position="881"/>
        <end position="917"/>
    </location>
</feature>
<feature type="compositionally biased region" description="Low complexity" evidence="2">
    <location>
        <begin position="939"/>
        <end position="949"/>
    </location>
</feature>
<dbReference type="InterPro" id="IPR035967">
    <property type="entry name" value="SWAP/Surp_sf"/>
</dbReference>
<feature type="compositionally biased region" description="Basic and acidic residues" evidence="2">
    <location>
        <begin position="741"/>
        <end position="769"/>
    </location>
</feature>
<dbReference type="GO" id="GO:0006396">
    <property type="term" value="P:RNA processing"/>
    <property type="evidence" value="ECO:0007669"/>
    <property type="project" value="InterPro"/>
</dbReference>
<evidence type="ECO:0000313" key="4">
    <source>
        <dbReference type="EMBL" id="KAJ8996198.1"/>
    </source>
</evidence>
<accession>A0AAN6F3S2</accession>
<dbReference type="InterPro" id="IPR000061">
    <property type="entry name" value="Surp"/>
</dbReference>
<dbReference type="PANTHER" id="PTHR23140">
    <property type="entry name" value="RNA PROCESSING PROTEIN LD23810P"/>
    <property type="match status" value="1"/>
</dbReference>
<reference evidence="4" key="1">
    <citation type="submission" date="2023-01" db="EMBL/GenBank/DDBJ databases">
        <title>Exophiala dermititidis isolated from Cystic Fibrosis Patient.</title>
        <authorList>
            <person name="Kurbessoian T."/>
            <person name="Crocker A."/>
            <person name="Murante D."/>
            <person name="Hogan D.A."/>
            <person name="Stajich J.E."/>
        </authorList>
    </citation>
    <scope>NUCLEOTIDE SEQUENCE</scope>
    <source>
        <strain evidence="4">Ex8</strain>
    </source>
</reference>
<sequence length="964" mass="104612">MTSPAADLSAKLNAPVKKSVFERQKAEAEAKKAREQAETAAVLEDFVKSFDDEGDSSSFPSRRTGHGGSGPMNSNYGPGPGKRHFTSSGLKSGPGSLGPVPSKPRSGPGSLGLGPSYGKKRPYDDFSSGGPRGPERDRRDKNERDRMLSPDTDDTPSNGRRDTTGAAFGRLDEESSRDAEELKAAAKPTLHLSSLPPGTSAAVVKSLFAPSPLTVDNVRILPPSTPGSSTERKSISAIVTLAAETPATDIDTMVSHLQNKYLGFGFYLSISRYLSSAALSGPTPTSLVSSSGTKPSANLKNQHLPFGARPVPHQHSSLSRAPPPEHGGRGGRFAPPSSYTSSTPYGSSRSSNAPRTQITVQTPNDLKQLRLIHKTVEALLTFGPEFEALLMSRPEIQRDEQWAWLWDSRSTGGVYYRWKLWEILTNFKSRKHRYAASGYGYNSRPQGDVLFEGQSVWIPPEDNLKFEYVTKVEDLVSDDDYNSSDEEDMDDGGGGGGGLANRYRDHQKVTGITDSGPDNDGMGYLNPLAKTKLVHLLSRLPDSNAKLRKGDVARVTGFAIEHAGAGAEEVAALVTRNVVNPFCYSIKKNKSRSRSRSRTGSQTPPAASDDDSKDREGDSENKNKSNAKDNSPSDSSPVDTTPASLVGLYIISDILSSSASAGVRHAWRYRSLFETQLRVQNVFPILGRAARQLNWGKLKEDKWRRSIQSILALWEGWCVFPGPSHDAFVDGFLHPPLTEKELEEKEAREKAEAEEEKRADKEREREKAASRWRTVTVDAEQRDHDSDSRLPQSVSNNNTHSQDHDGDVNMDDTNVDVDGKPMADDEEYNDGDDDDDDRPTSDADLDGVPMVDSSDEEQEQEEVGPSSHSHPEGVTPQQHASSSSGEPQPPTTTTTTSTSVPHETLEAVARASAAASAPERTVEGDDNTVSGTKAHLEVPSSSAASQGRAGRARPRAVDFDDMFE</sequence>
<dbReference type="AlphaFoldDB" id="A0AAN6F3S2"/>
<evidence type="ECO:0000313" key="5">
    <source>
        <dbReference type="Proteomes" id="UP001161757"/>
    </source>
</evidence>
<dbReference type="GO" id="GO:0003723">
    <property type="term" value="F:RNA binding"/>
    <property type="evidence" value="ECO:0007669"/>
    <property type="project" value="UniProtKB-KW"/>
</dbReference>
<keyword evidence="1" id="KW-0694">RNA-binding</keyword>
<dbReference type="InterPro" id="IPR051485">
    <property type="entry name" value="SR-CTD_assoc_factor"/>
</dbReference>
<feature type="compositionally biased region" description="Polar residues" evidence="2">
    <location>
        <begin position="352"/>
        <end position="361"/>
    </location>
</feature>
<dbReference type="Pfam" id="PF01805">
    <property type="entry name" value="Surp"/>
    <property type="match status" value="1"/>
</dbReference>
<dbReference type="SUPFAM" id="SSF109905">
    <property type="entry name" value="Surp module (SWAP domain)"/>
    <property type="match status" value="1"/>
</dbReference>
<evidence type="ECO:0000259" key="3">
    <source>
        <dbReference type="PROSITE" id="PS51391"/>
    </source>
</evidence>
<feature type="domain" description="CID" evidence="3">
    <location>
        <begin position="525"/>
        <end position="736"/>
    </location>
</feature>
<dbReference type="PANTHER" id="PTHR23140:SF0">
    <property type="entry name" value="U2 SNRNP-ASSOCIATED SURP MOTIF-CONTAINING PROTEIN"/>
    <property type="match status" value="1"/>
</dbReference>
<feature type="region of interest" description="Disordered" evidence="2">
    <location>
        <begin position="589"/>
        <end position="639"/>
    </location>
</feature>
<feature type="compositionally biased region" description="Basic and acidic residues" evidence="2">
    <location>
        <begin position="610"/>
        <end position="627"/>
    </location>
</feature>
<dbReference type="InterPro" id="IPR008942">
    <property type="entry name" value="ENTH_VHS"/>
</dbReference>
<feature type="compositionally biased region" description="Low complexity" evidence="2">
    <location>
        <begin position="335"/>
        <end position="351"/>
    </location>
</feature>